<reference evidence="2 3" key="1">
    <citation type="journal article" date="2015" name="Antonie Van Leeuwenhoek">
        <title>Oricola cellulosilytica gen. nov., sp. nov., a cellulose-degrading bacterium of the family Phyllobacteriaceae isolated from surface seashore water, and emended descriptions of Mesorhizobium loti and Phyllobacterium myrsinacearum.</title>
        <authorList>
            <person name="Hameed A."/>
            <person name="Shahina M."/>
            <person name="Lai W.A."/>
            <person name="Lin S.Y."/>
            <person name="Young L.S."/>
            <person name="Liu Y.C."/>
            <person name="Hsu Y.H."/>
            <person name="Young C.C."/>
        </authorList>
    </citation>
    <scope>NUCLEOTIDE SEQUENCE [LARGE SCALE GENOMIC DNA]</scope>
    <source>
        <strain evidence="2 3">KCTC 52183</strain>
    </source>
</reference>
<dbReference type="InterPro" id="IPR008670">
    <property type="entry name" value="CoA_reduct_LuxC"/>
</dbReference>
<evidence type="ECO:0000256" key="1">
    <source>
        <dbReference type="ARBA" id="ARBA00022857"/>
    </source>
</evidence>
<gene>
    <name evidence="2" type="ORF">E0D97_07595</name>
</gene>
<name>A0A4R0PIR7_9HYPH</name>
<keyword evidence="3" id="KW-1185">Reference proteome</keyword>
<accession>A0A4R0PIR7</accession>
<evidence type="ECO:0008006" key="4">
    <source>
        <dbReference type="Google" id="ProtNLM"/>
    </source>
</evidence>
<sequence>MGLQYMKVLHSNAERSEAITLFPDRQITVDILIKSIGDQSPHPVLSPPRFEVLNALSKAILKDAALTKLAPWTALAYWLRRSAVTRLASDFDKRLPQGTIAAPRGCAVHLPPQNVDTIFIYSWAISFLMGNLNIVRLPARLGAHTKTAIVHLQAALADRGLEESNLFVQYPSESDVNRALFSIADLRFIWGGDAKIRALSVVPAKPNCLTLPFSDRFSFSILDCQAYDRANETERDALAASMFFDVYQFDQMACSSTRLIFWLGSQKEAAKENTKDLSQRLVVQAASRAYAIAPQTRMEKFAASNRAAIDLGVERVHDSSPHVTSVELCDLPDIREIKPGAGFLFFKHVNNASEIAAFVRRKDQTVTHFGFDADALKRIASELLVSGVDRLVPVGSALNFDVIWDGFDLMAQSSRLVKVQV</sequence>
<evidence type="ECO:0000313" key="3">
    <source>
        <dbReference type="Proteomes" id="UP000291301"/>
    </source>
</evidence>
<dbReference type="EMBL" id="SJST01000002">
    <property type="protein sequence ID" value="TCD15384.1"/>
    <property type="molecule type" value="Genomic_DNA"/>
</dbReference>
<keyword evidence="1" id="KW-0521">NADP</keyword>
<evidence type="ECO:0000313" key="2">
    <source>
        <dbReference type="EMBL" id="TCD15384.1"/>
    </source>
</evidence>
<dbReference type="GO" id="GO:0008218">
    <property type="term" value="P:bioluminescence"/>
    <property type="evidence" value="ECO:0007669"/>
    <property type="project" value="InterPro"/>
</dbReference>
<organism evidence="2 3">
    <name type="scientific">Oricola cellulosilytica</name>
    <dbReference type="NCBI Taxonomy" id="1429082"/>
    <lineage>
        <taxon>Bacteria</taxon>
        <taxon>Pseudomonadati</taxon>
        <taxon>Pseudomonadota</taxon>
        <taxon>Alphaproteobacteria</taxon>
        <taxon>Hyphomicrobiales</taxon>
        <taxon>Ahrensiaceae</taxon>
        <taxon>Oricola</taxon>
    </lineage>
</organism>
<dbReference type="Proteomes" id="UP000291301">
    <property type="component" value="Unassembled WGS sequence"/>
</dbReference>
<comment type="caution">
    <text evidence="2">The sequence shown here is derived from an EMBL/GenBank/DDBJ whole genome shotgun (WGS) entry which is preliminary data.</text>
</comment>
<dbReference type="Pfam" id="PF05893">
    <property type="entry name" value="LuxC"/>
    <property type="match status" value="1"/>
</dbReference>
<proteinExistence type="predicted"/>
<dbReference type="GO" id="GO:0003995">
    <property type="term" value="F:acyl-CoA dehydrogenase activity"/>
    <property type="evidence" value="ECO:0007669"/>
    <property type="project" value="InterPro"/>
</dbReference>
<protein>
    <recommendedName>
        <fullName evidence="4">Long-chain-fatty-acyl-CoA reductase</fullName>
    </recommendedName>
</protein>
<dbReference type="AlphaFoldDB" id="A0A4R0PIR7"/>